<evidence type="ECO:0000313" key="10">
    <source>
        <dbReference type="EMBL" id="GMM37083.1"/>
    </source>
</evidence>
<dbReference type="PRINTS" id="PR01040">
    <property type="entry name" value="TRNASYNTHTYR"/>
</dbReference>
<keyword evidence="11" id="KW-1185">Reference proteome</keyword>
<dbReference type="CDD" id="cd00805">
    <property type="entry name" value="TyrRS_core"/>
    <property type="match status" value="1"/>
</dbReference>
<dbReference type="Pfam" id="PF00579">
    <property type="entry name" value="tRNA-synt_1b"/>
    <property type="match status" value="1"/>
</dbReference>
<dbReference type="InterPro" id="IPR036986">
    <property type="entry name" value="S4_RNA-bd_sf"/>
</dbReference>
<proteinExistence type="inferred from homology"/>
<dbReference type="GO" id="GO:0003723">
    <property type="term" value="F:RNA binding"/>
    <property type="evidence" value="ECO:0007669"/>
    <property type="project" value="InterPro"/>
</dbReference>
<dbReference type="GO" id="GO:0005524">
    <property type="term" value="F:ATP binding"/>
    <property type="evidence" value="ECO:0007669"/>
    <property type="project" value="UniProtKB-KW"/>
</dbReference>
<comment type="catalytic activity">
    <reaction evidence="8 9">
        <text>tRNA(Tyr) + L-tyrosine + ATP = L-tyrosyl-tRNA(Tyr) + AMP + diphosphate + H(+)</text>
        <dbReference type="Rhea" id="RHEA:10220"/>
        <dbReference type="Rhea" id="RHEA-COMP:9706"/>
        <dbReference type="Rhea" id="RHEA-COMP:9707"/>
        <dbReference type="ChEBI" id="CHEBI:15378"/>
        <dbReference type="ChEBI" id="CHEBI:30616"/>
        <dbReference type="ChEBI" id="CHEBI:33019"/>
        <dbReference type="ChEBI" id="CHEBI:58315"/>
        <dbReference type="ChEBI" id="CHEBI:78442"/>
        <dbReference type="ChEBI" id="CHEBI:78536"/>
        <dbReference type="ChEBI" id="CHEBI:456215"/>
        <dbReference type="EC" id="6.1.1.1"/>
    </reaction>
</comment>
<protein>
    <recommendedName>
        <fullName evidence="1 9">Tyrosine--tRNA ligase</fullName>
        <ecNumber evidence="1 9">6.1.1.1</ecNumber>
    </recommendedName>
    <alternativeName>
        <fullName evidence="7 9">Tyrosyl-tRNA synthetase</fullName>
    </alternativeName>
</protein>
<dbReference type="InterPro" id="IPR002307">
    <property type="entry name" value="Tyr-tRNA-ligase"/>
</dbReference>
<dbReference type="GO" id="GO:0004831">
    <property type="term" value="F:tyrosine-tRNA ligase activity"/>
    <property type="evidence" value="ECO:0007669"/>
    <property type="project" value="UniProtKB-EC"/>
</dbReference>
<sequence>MLTLSRNLRFGRRDLFYISRRFNSSFQIDATQLELESKEELIPHLQKRGLIDSISSDDLRKFAQKTQLSLYCGADPTAKSLHLGNLLPLLILVHFNIRGHSVVGLVGGATGKVGDPSGRSSERTAMDSETRLDNTSRIKFQLADFLNSSKDYVKSLGFPVPDSSKTEVADNFDWWKGVGLLEFLANYGKYIRVNSMLGRESIKARLSSDAGIGFNEFTYQILQAYDFWHLYKNNNVTVQVGGNDQWGNITAGIDFISRMKSFHSKDLKSLSKEEQEKQNEFKKLLEKPVFGLTVPLLTTASGQKFGKSMGNAVFIDKNVTPSFEMYNYFMKSQDSELEKLLKIFTFIPLKQIDQILEEHSKDPSLRVGQRILADQITRLIHGELETYNASIIASILFPTPEQPYPTDIKTDQILKIFEDANLLKKISKSDIIDKKFSEVLSKASGSSRTEARNTVKSGGLYFGYDRARADPTDSVLLTEDLLIDGKLLLLRVGKAKYHIVEIL</sequence>
<keyword evidence="6 9" id="KW-0030">Aminoacyl-tRNA synthetase</keyword>
<dbReference type="InterPro" id="IPR024088">
    <property type="entry name" value="Tyr-tRNA-ligase_bac-type"/>
</dbReference>
<keyword evidence="2 9" id="KW-0436">Ligase</keyword>
<dbReference type="SUPFAM" id="SSF52374">
    <property type="entry name" value="Nucleotidylyl transferase"/>
    <property type="match status" value="1"/>
</dbReference>
<dbReference type="EC" id="6.1.1.1" evidence="1 9"/>
<dbReference type="Proteomes" id="UP001360560">
    <property type="component" value="Unassembled WGS sequence"/>
</dbReference>
<evidence type="ECO:0000313" key="11">
    <source>
        <dbReference type="Proteomes" id="UP001360560"/>
    </source>
</evidence>
<comment type="similarity">
    <text evidence="9">Belongs to the class-I aminoacyl-tRNA synthetase family.</text>
</comment>
<gene>
    <name evidence="10" type="ORF">DASC09_044080</name>
</gene>
<evidence type="ECO:0000256" key="8">
    <source>
        <dbReference type="ARBA" id="ARBA00048248"/>
    </source>
</evidence>
<dbReference type="InterPro" id="IPR014729">
    <property type="entry name" value="Rossmann-like_a/b/a_fold"/>
</dbReference>
<reference evidence="10 11" key="1">
    <citation type="journal article" date="2023" name="Elife">
        <title>Identification of key yeast species and microbe-microbe interactions impacting larval growth of Drosophila in the wild.</title>
        <authorList>
            <person name="Mure A."/>
            <person name="Sugiura Y."/>
            <person name="Maeda R."/>
            <person name="Honda K."/>
            <person name="Sakurai N."/>
            <person name="Takahashi Y."/>
            <person name="Watada M."/>
            <person name="Katoh T."/>
            <person name="Gotoh A."/>
            <person name="Gotoh Y."/>
            <person name="Taniguchi I."/>
            <person name="Nakamura K."/>
            <person name="Hayashi T."/>
            <person name="Katayama T."/>
            <person name="Uemura T."/>
            <person name="Hattori Y."/>
        </authorList>
    </citation>
    <scope>NUCLEOTIDE SEQUENCE [LARGE SCALE GENOMIC DNA]</scope>
    <source>
        <strain evidence="10 11">SC-9</strain>
    </source>
</reference>
<organism evidence="10 11">
    <name type="scientific">Saccharomycopsis crataegensis</name>
    <dbReference type="NCBI Taxonomy" id="43959"/>
    <lineage>
        <taxon>Eukaryota</taxon>
        <taxon>Fungi</taxon>
        <taxon>Dikarya</taxon>
        <taxon>Ascomycota</taxon>
        <taxon>Saccharomycotina</taxon>
        <taxon>Saccharomycetes</taxon>
        <taxon>Saccharomycopsidaceae</taxon>
        <taxon>Saccharomycopsis</taxon>
    </lineage>
</organism>
<evidence type="ECO:0000256" key="7">
    <source>
        <dbReference type="ARBA" id="ARBA00033323"/>
    </source>
</evidence>
<dbReference type="NCBIfam" id="TIGR00234">
    <property type="entry name" value="tyrS"/>
    <property type="match status" value="1"/>
</dbReference>
<evidence type="ECO:0000256" key="5">
    <source>
        <dbReference type="ARBA" id="ARBA00022917"/>
    </source>
</evidence>
<keyword evidence="4 9" id="KW-0067">ATP-binding</keyword>
<evidence type="ECO:0000256" key="2">
    <source>
        <dbReference type="ARBA" id="ARBA00022598"/>
    </source>
</evidence>
<dbReference type="GO" id="GO:0005829">
    <property type="term" value="C:cytosol"/>
    <property type="evidence" value="ECO:0007669"/>
    <property type="project" value="TreeGrafter"/>
</dbReference>
<dbReference type="InterPro" id="IPR002305">
    <property type="entry name" value="aa-tRNA-synth_Ic"/>
</dbReference>
<dbReference type="GO" id="GO:0005739">
    <property type="term" value="C:mitochondrion"/>
    <property type="evidence" value="ECO:0007669"/>
    <property type="project" value="TreeGrafter"/>
</dbReference>
<keyword evidence="3 9" id="KW-0547">Nucleotide-binding</keyword>
<accession>A0AAV5QQ94</accession>
<dbReference type="PANTHER" id="PTHR11766:SF0">
    <property type="entry name" value="TYROSINE--TRNA LIGASE, MITOCHONDRIAL"/>
    <property type="match status" value="1"/>
</dbReference>
<dbReference type="PROSITE" id="PS00178">
    <property type="entry name" value="AA_TRNA_LIGASE_I"/>
    <property type="match status" value="1"/>
</dbReference>
<keyword evidence="5 9" id="KW-0648">Protein biosynthesis</keyword>
<dbReference type="Gene3D" id="3.10.290.10">
    <property type="entry name" value="RNA-binding S4 domain"/>
    <property type="match status" value="1"/>
</dbReference>
<dbReference type="EMBL" id="BTFZ01000011">
    <property type="protein sequence ID" value="GMM37083.1"/>
    <property type="molecule type" value="Genomic_DNA"/>
</dbReference>
<dbReference type="GeneID" id="90075058"/>
<evidence type="ECO:0000256" key="6">
    <source>
        <dbReference type="ARBA" id="ARBA00023146"/>
    </source>
</evidence>
<evidence type="ECO:0000256" key="1">
    <source>
        <dbReference type="ARBA" id="ARBA00013160"/>
    </source>
</evidence>
<evidence type="ECO:0000256" key="9">
    <source>
        <dbReference type="RuleBase" id="RU361234"/>
    </source>
</evidence>
<dbReference type="AlphaFoldDB" id="A0AAV5QQ94"/>
<dbReference type="Gene3D" id="1.10.240.10">
    <property type="entry name" value="Tyrosyl-Transfer RNA Synthetase"/>
    <property type="match status" value="1"/>
</dbReference>
<name>A0AAV5QQ94_9ASCO</name>
<dbReference type="InterPro" id="IPR001412">
    <property type="entry name" value="aa-tRNA-synth_I_CS"/>
</dbReference>
<evidence type="ECO:0000256" key="4">
    <source>
        <dbReference type="ARBA" id="ARBA00022840"/>
    </source>
</evidence>
<dbReference type="RefSeq" id="XP_064854079.1">
    <property type="nucleotide sequence ID" value="XM_064998007.1"/>
</dbReference>
<comment type="caution">
    <text evidence="10">The sequence shown here is derived from an EMBL/GenBank/DDBJ whole genome shotgun (WGS) entry which is preliminary data.</text>
</comment>
<dbReference type="PANTHER" id="PTHR11766">
    <property type="entry name" value="TYROSYL-TRNA SYNTHETASE"/>
    <property type="match status" value="1"/>
</dbReference>
<dbReference type="GO" id="GO:0006437">
    <property type="term" value="P:tyrosyl-tRNA aminoacylation"/>
    <property type="evidence" value="ECO:0007669"/>
    <property type="project" value="InterPro"/>
</dbReference>
<dbReference type="Gene3D" id="3.40.50.620">
    <property type="entry name" value="HUPs"/>
    <property type="match status" value="1"/>
</dbReference>
<dbReference type="FunFam" id="1.10.240.10:FF:000001">
    <property type="entry name" value="Tyrosine--tRNA ligase"/>
    <property type="match status" value="1"/>
</dbReference>
<evidence type="ECO:0000256" key="3">
    <source>
        <dbReference type="ARBA" id="ARBA00022741"/>
    </source>
</evidence>